<dbReference type="InterPro" id="IPR037171">
    <property type="entry name" value="NagB/RpiA_transferase-like"/>
</dbReference>
<dbReference type="PANTHER" id="PTHR23407:SF1">
    <property type="entry name" value="5-FORMYLTETRAHYDROFOLATE CYCLO-LIGASE"/>
    <property type="match status" value="1"/>
</dbReference>
<dbReference type="PANTHER" id="PTHR23407">
    <property type="entry name" value="ATPASE INHIBITOR/5-FORMYLTETRAHYDROFOLATE CYCLO-LIGASE"/>
    <property type="match status" value="1"/>
</dbReference>
<keyword evidence="4" id="KW-0460">Magnesium</keyword>
<accession>A0ABS0VT68</accession>
<dbReference type="GO" id="GO:0030272">
    <property type="term" value="F:5-formyltetrahydrofolate cyclo-ligase activity"/>
    <property type="evidence" value="ECO:0007669"/>
    <property type="project" value="UniProtKB-EC"/>
</dbReference>
<keyword evidence="3 4" id="KW-0067">ATP-binding</keyword>
<dbReference type="InterPro" id="IPR024185">
    <property type="entry name" value="FTHF_cligase-like_sf"/>
</dbReference>
<name>A0ABS0VT68_9CORY</name>
<dbReference type="EMBL" id="JAEIOT010000005">
    <property type="protein sequence ID" value="MBI8999963.1"/>
    <property type="molecule type" value="Genomic_DNA"/>
</dbReference>
<gene>
    <name evidence="5" type="ORF">JDV76_03105</name>
</gene>
<dbReference type="Pfam" id="PF01812">
    <property type="entry name" value="5-FTHF_cyc-lig"/>
    <property type="match status" value="1"/>
</dbReference>
<dbReference type="Gene3D" id="3.40.50.10420">
    <property type="entry name" value="NagB/RpiA/CoA transferase-like"/>
    <property type="match status" value="1"/>
</dbReference>
<dbReference type="PIRSF" id="PIRSF006806">
    <property type="entry name" value="FTHF_cligase"/>
    <property type="match status" value="1"/>
</dbReference>
<dbReference type="RefSeq" id="WP_198735430.1">
    <property type="nucleotide sequence ID" value="NZ_JAEIOT010000005.1"/>
</dbReference>
<keyword evidence="6" id="KW-1185">Reference proteome</keyword>
<dbReference type="Proteomes" id="UP000625574">
    <property type="component" value="Unassembled WGS sequence"/>
</dbReference>
<comment type="caution">
    <text evidence="5">The sequence shown here is derived from an EMBL/GenBank/DDBJ whole genome shotgun (WGS) entry which is preliminary data.</text>
</comment>
<comment type="similarity">
    <text evidence="1 4">Belongs to the 5-formyltetrahydrofolate cyclo-ligase family.</text>
</comment>
<dbReference type="InterPro" id="IPR002698">
    <property type="entry name" value="FTHF_cligase"/>
</dbReference>
<dbReference type="EC" id="6.3.3.2" evidence="4"/>
<keyword evidence="5" id="KW-0436">Ligase</keyword>
<dbReference type="SUPFAM" id="SSF100950">
    <property type="entry name" value="NagB/RpiA/CoA transferase-like"/>
    <property type="match status" value="1"/>
</dbReference>
<proteinExistence type="inferred from homology"/>
<evidence type="ECO:0000313" key="6">
    <source>
        <dbReference type="Proteomes" id="UP000625574"/>
    </source>
</evidence>
<evidence type="ECO:0000256" key="1">
    <source>
        <dbReference type="ARBA" id="ARBA00010638"/>
    </source>
</evidence>
<reference evidence="5 6" key="1">
    <citation type="submission" date="2020-12" db="EMBL/GenBank/DDBJ databases">
        <title>Genome public.</title>
        <authorList>
            <person name="Sun Q."/>
        </authorList>
    </citation>
    <scope>NUCLEOTIDE SEQUENCE [LARGE SCALE GENOMIC DNA]</scope>
    <source>
        <strain evidence="5 6">CCM 8864</strain>
    </source>
</reference>
<protein>
    <recommendedName>
        <fullName evidence="4">5-formyltetrahydrofolate cyclo-ligase</fullName>
        <ecNumber evidence="4">6.3.3.2</ecNumber>
    </recommendedName>
</protein>
<evidence type="ECO:0000256" key="3">
    <source>
        <dbReference type="ARBA" id="ARBA00022840"/>
    </source>
</evidence>
<evidence type="ECO:0000256" key="2">
    <source>
        <dbReference type="ARBA" id="ARBA00022741"/>
    </source>
</evidence>
<comment type="cofactor">
    <cofactor evidence="4">
        <name>Mg(2+)</name>
        <dbReference type="ChEBI" id="CHEBI:18420"/>
    </cofactor>
</comment>
<evidence type="ECO:0000256" key="4">
    <source>
        <dbReference type="RuleBase" id="RU361279"/>
    </source>
</evidence>
<comment type="catalytic activity">
    <reaction evidence="4">
        <text>(6S)-5-formyl-5,6,7,8-tetrahydrofolate + ATP = (6R)-5,10-methenyltetrahydrofolate + ADP + phosphate</text>
        <dbReference type="Rhea" id="RHEA:10488"/>
        <dbReference type="ChEBI" id="CHEBI:30616"/>
        <dbReference type="ChEBI" id="CHEBI:43474"/>
        <dbReference type="ChEBI" id="CHEBI:57455"/>
        <dbReference type="ChEBI" id="CHEBI:57457"/>
        <dbReference type="ChEBI" id="CHEBI:456216"/>
        <dbReference type="EC" id="6.3.3.2"/>
    </reaction>
</comment>
<dbReference type="NCBIfam" id="TIGR02727">
    <property type="entry name" value="MTHFS_bact"/>
    <property type="match status" value="1"/>
</dbReference>
<evidence type="ECO:0000313" key="5">
    <source>
        <dbReference type="EMBL" id="MBI8999963.1"/>
    </source>
</evidence>
<keyword evidence="4" id="KW-0479">Metal-binding</keyword>
<sequence length="209" mass="22301">MDIRVPQPSLNPFGVPSYSKDRLRRTLLDARESLPVEQRRGLDTRLIAGALRLVQLSRPTEIAAYSPMPGEPGGDELVEALLSVVPGVWLPVSGSDGRLEWALCESAEELHRGRFGIAEPVGPRVGAVPGNVELLLCPALACSVDGVRLGRGAGYFDRALADVDRSRCRIIALIYDSELLGELPAEAHDAPVDGVLTPGGFHSCTPCGT</sequence>
<keyword evidence="2 4" id="KW-0547">Nucleotide-binding</keyword>
<organism evidence="5 6">
    <name type="scientific">Corynebacterium marambiense</name>
    <dbReference type="NCBI Taxonomy" id="2765364"/>
    <lineage>
        <taxon>Bacteria</taxon>
        <taxon>Bacillati</taxon>
        <taxon>Actinomycetota</taxon>
        <taxon>Actinomycetes</taxon>
        <taxon>Mycobacteriales</taxon>
        <taxon>Corynebacteriaceae</taxon>
        <taxon>Corynebacterium</taxon>
    </lineage>
</organism>